<dbReference type="Gene3D" id="3.80.10.10">
    <property type="entry name" value="Ribonuclease Inhibitor"/>
    <property type="match status" value="4"/>
</dbReference>
<dbReference type="InterPro" id="IPR003591">
    <property type="entry name" value="Leu-rich_rpt_typical-subtyp"/>
</dbReference>
<dbReference type="InterPro" id="IPR035897">
    <property type="entry name" value="Toll_tir_struct_dom_sf"/>
</dbReference>
<dbReference type="Pfam" id="PF23598">
    <property type="entry name" value="LRR_14"/>
    <property type="match status" value="2"/>
</dbReference>
<dbReference type="InterPro" id="IPR042197">
    <property type="entry name" value="Apaf_helical"/>
</dbReference>
<dbReference type="InterPro" id="IPR055414">
    <property type="entry name" value="LRR_R13L4/SHOC2-like"/>
</dbReference>
<dbReference type="Pfam" id="PF00931">
    <property type="entry name" value="NB-ARC"/>
    <property type="match status" value="1"/>
</dbReference>
<keyword evidence="3" id="KW-0611">Plant defense</keyword>
<dbReference type="PANTHER" id="PTHR11017:SF385">
    <property type="entry name" value="DISEASE RESISTANCE PROTEIN (TIR-NBS-LRR CLASS)-RELATED"/>
    <property type="match status" value="1"/>
</dbReference>
<dbReference type="Gene3D" id="3.40.50.10140">
    <property type="entry name" value="Toll/interleukin-1 receptor homology (TIR) domain"/>
    <property type="match status" value="1"/>
</dbReference>
<dbReference type="GO" id="GO:0007165">
    <property type="term" value="P:signal transduction"/>
    <property type="evidence" value="ECO:0007669"/>
    <property type="project" value="InterPro"/>
</dbReference>
<feature type="region of interest" description="Disordered" evidence="4">
    <location>
        <begin position="1297"/>
        <end position="1328"/>
    </location>
</feature>
<evidence type="ECO:0000259" key="5">
    <source>
        <dbReference type="PROSITE" id="PS50104"/>
    </source>
</evidence>
<dbReference type="InterPro" id="IPR027417">
    <property type="entry name" value="P-loop_NTPase"/>
</dbReference>
<gene>
    <name evidence="6" type="ORF">KI387_043596</name>
</gene>
<dbReference type="GO" id="GO:0043531">
    <property type="term" value="F:ADP binding"/>
    <property type="evidence" value="ECO:0007669"/>
    <property type="project" value="InterPro"/>
</dbReference>
<dbReference type="InterPro" id="IPR058192">
    <property type="entry name" value="WHD_ROQ1-like"/>
</dbReference>
<dbReference type="OMA" id="IMECREN"/>
<evidence type="ECO:0000313" key="6">
    <source>
        <dbReference type="EMBL" id="KAH9291215.1"/>
    </source>
</evidence>
<dbReference type="PROSITE" id="PS50104">
    <property type="entry name" value="TIR"/>
    <property type="match status" value="1"/>
</dbReference>
<feature type="domain" description="TIR" evidence="5">
    <location>
        <begin position="8"/>
        <end position="180"/>
    </location>
</feature>
<comment type="caution">
    <text evidence="6">The sequence shown here is derived from an EMBL/GenBank/DDBJ whole genome shotgun (WGS) entry which is preliminary data.</text>
</comment>
<dbReference type="SMART" id="SM00382">
    <property type="entry name" value="AAA"/>
    <property type="match status" value="1"/>
</dbReference>
<protein>
    <recommendedName>
        <fullName evidence="5">TIR domain-containing protein</fullName>
    </recommendedName>
</protein>
<dbReference type="SUPFAM" id="SSF52540">
    <property type="entry name" value="P-loop containing nucleoside triphosphate hydrolases"/>
    <property type="match status" value="1"/>
</dbReference>
<dbReference type="Gene3D" id="3.40.50.300">
    <property type="entry name" value="P-loop containing nucleotide triphosphate hydrolases"/>
    <property type="match status" value="1"/>
</dbReference>
<dbReference type="SUPFAM" id="SSF52058">
    <property type="entry name" value="L domain-like"/>
    <property type="match status" value="2"/>
</dbReference>
<organism evidence="6 7">
    <name type="scientific">Taxus chinensis</name>
    <name type="common">Chinese yew</name>
    <name type="synonym">Taxus wallichiana var. chinensis</name>
    <dbReference type="NCBI Taxonomy" id="29808"/>
    <lineage>
        <taxon>Eukaryota</taxon>
        <taxon>Viridiplantae</taxon>
        <taxon>Streptophyta</taxon>
        <taxon>Embryophyta</taxon>
        <taxon>Tracheophyta</taxon>
        <taxon>Spermatophyta</taxon>
        <taxon>Pinopsida</taxon>
        <taxon>Pinidae</taxon>
        <taxon>Conifers II</taxon>
        <taxon>Cupressales</taxon>
        <taxon>Taxaceae</taxon>
        <taxon>Taxus</taxon>
    </lineage>
</organism>
<dbReference type="Pfam" id="PF01582">
    <property type="entry name" value="TIR"/>
    <property type="match status" value="1"/>
</dbReference>
<dbReference type="SMART" id="SM00255">
    <property type="entry name" value="TIR"/>
    <property type="match status" value="1"/>
</dbReference>
<evidence type="ECO:0000256" key="2">
    <source>
        <dbReference type="ARBA" id="ARBA00022737"/>
    </source>
</evidence>
<evidence type="ECO:0000256" key="4">
    <source>
        <dbReference type="SAM" id="MobiDB-lite"/>
    </source>
</evidence>
<proteinExistence type="predicted"/>
<evidence type="ECO:0000313" key="7">
    <source>
        <dbReference type="Proteomes" id="UP000824469"/>
    </source>
</evidence>
<evidence type="ECO:0000256" key="1">
    <source>
        <dbReference type="ARBA" id="ARBA00022614"/>
    </source>
</evidence>
<dbReference type="InterPro" id="IPR002182">
    <property type="entry name" value="NB-ARC"/>
</dbReference>
<dbReference type="SMART" id="SM00364">
    <property type="entry name" value="LRR_BAC"/>
    <property type="match status" value="3"/>
</dbReference>
<dbReference type="SMART" id="SM00369">
    <property type="entry name" value="LRR_TYP"/>
    <property type="match status" value="3"/>
</dbReference>
<keyword evidence="2" id="KW-0677">Repeat</keyword>
<dbReference type="InterPro" id="IPR001611">
    <property type="entry name" value="Leu-rich_rpt"/>
</dbReference>
<dbReference type="EMBL" id="JAHRHJ020003765">
    <property type="protein sequence ID" value="KAH9291215.1"/>
    <property type="molecule type" value="Genomic_DNA"/>
</dbReference>
<dbReference type="PANTHER" id="PTHR11017">
    <property type="entry name" value="LEUCINE-RICH REPEAT-CONTAINING PROTEIN"/>
    <property type="match status" value="1"/>
</dbReference>
<dbReference type="PROSITE" id="PS51450">
    <property type="entry name" value="LRR"/>
    <property type="match status" value="2"/>
</dbReference>
<sequence length="1328" mass="149866">MASSISTQRYDVFLSFRGRDLRKGFVDHLHSSLTTARLNVFLDTEEIQPGDVISYDIKRAIECSSIRIPIFSANYAESAWCLQELALMCNSPELLIIPLFYDVSPSDVRYPDKGRFAQFFQKHEGRHQENTIAEWKSALFTVSSFSGWSLDMTLGVLTTSHFVYEGKLVKLVVQDVLNKLNNVPLDVAEFVVGMEERKEEVIRILGIDLETRLRTVGICGMGGVGKTSLAKTVYNDIYLKFEAACFVSDVRLKSQQINGISQLQGQVLKDLLNVEYQVNDDARGKALIKDRLRYLRSLVILDDVDNSTQLDAIRGDWFGPGSRIIVTSRDKSVLSSKNADEIYDMKGVPDDQALQLFSWHAFLKTSPDKTFEDLSLVVVKICGGLPLSLEVLGGFLYDKRERSLWLEALKQLEGAMYDNIHGRLRISYEGLNSNEKEIFLDIACIFIGKETETAITFWEASDLAPNITVMNLVLKSLIKISDDGKFMMHDHLRDMGRAIVASESKEPGNRSRLWKLHEVLQVLKSHQGTKNVRCLILDGDLDVEDAVLDMKCLESMQNLQLLWLTGVTIHGGFERLSPHLRWLKMELCRGLDCLGPDWNMEHLAILDLSGSDVKEMWSRGSHSKVPKNLKVLNLNRCQHLKEFPDLSNQTSLTALHLNDCKELSRIPTYFVLLQQLKYLDLSSSEDLNLLNSVTKLSSLKHLLLSCCYSIKVLPSRLGELQSLEMLDLSSTGIEELPDLPCANLKKLILLRCKRLMRLPDSIRHLKYLTHLEISECLNLTALPPSIGGLKSLCSLCMKNCAMLSHLPEEIRNLVCLKELVMNNCWSLTELPQIGSLVNLEYLLLNGCSELRTLPWDIGQLKSLVFLDLGYCTKLISLPRSIGDMKSLVSLDMHYCVSIKNLPEELGNIVTLENLRLKSCYNLVELPNLRNLLHLRILDLFKSSCISNLQESFSGLKSLVSLEAGKCKIQEGDLTENIGDLQSLEYLNMEHNKFYTLPSSISLLVRLTKLILHHCENLLELPKLPQGLVEVDVGDCPQLRKVGNVSHMEKLEILVICNCGQLFELSGIECLKSLKELNLSGCNNLKGLGKVEQLQSLEKLYLNGCPVSIADFCCWTKEIPGLQEISLSANKVPKCFKYKMESKMVGQSEEAEYLQISIPPNKYGIKCTGIIFCLHLKFKKRMFELLAEEGTMVISTIRDDGEISHRTNIFGNRQNSLGDRLCVFIYRENHPFVMNLRDGDRIRIKAAFMRWIVIKDGAMQLLCENEINGNTNENAVLESLSLELNFLVSTYSDIDAEDGDADADSNTGPVQHNSEHNTDNKPASKISIW</sequence>
<keyword evidence="1" id="KW-0433">Leucine-rich repeat</keyword>
<dbReference type="InterPro" id="IPR003593">
    <property type="entry name" value="AAA+_ATPase"/>
</dbReference>
<dbReference type="Pfam" id="PF23282">
    <property type="entry name" value="WHD_ROQ1"/>
    <property type="match status" value="1"/>
</dbReference>
<dbReference type="SUPFAM" id="SSF52200">
    <property type="entry name" value="Toll/Interleukin receptor TIR domain"/>
    <property type="match status" value="1"/>
</dbReference>
<dbReference type="InterPro" id="IPR032675">
    <property type="entry name" value="LRR_dom_sf"/>
</dbReference>
<dbReference type="Proteomes" id="UP000824469">
    <property type="component" value="Unassembled WGS sequence"/>
</dbReference>
<dbReference type="InterPro" id="IPR044974">
    <property type="entry name" value="Disease_R_plants"/>
</dbReference>
<dbReference type="Gene3D" id="1.10.8.430">
    <property type="entry name" value="Helical domain of apoptotic protease-activating factors"/>
    <property type="match status" value="1"/>
</dbReference>
<dbReference type="GO" id="GO:0051707">
    <property type="term" value="P:response to other organism"/>
    <property type="evidence" value="ECO:0007669"/>
    <property type="project" value="UniProtKB-ARBA"/>
</dbReference>
<dbReference type="GO" id="GO:0006952">
    <property type="term" value="P:defense response"/>
    <property type="evidence" value="ECO:0007669"/>
    <property type="project" value="UniProtKB-KW"/>
</dbReference>
<reference evidence="6 7" key="1">
    <citation type="journal article" date="2021" name="Nat. Plants">
        <title>The Taxus genome provides insights into paclitaxel biosynthesis.</title>
        <authorList>
            <person name="Xiong X."/>
            <person name="Gou J."/>
            <person name="Liao Q."/>
            <person name="Li Y."/>
            <person name="Zhou Q."/>
            <person name="Bi G."/>
            <person name="Li C."/>
            <person name="Du R."/>
            <person name="Wang X."/>
            <person name="Sun T."/>
            <person name="Guo L."/>
            <person name="Liang H."/>
            <person name="Lu P."/>
            <person name="Wu Y."/>
            <person name="Zhang Z."/>
            <person name="Ro D.K."/>
            <person name="Shang Y."/>
            <person name="Huang S."/>
            <person name="Yan J."/>
        </authorList>
    </citation>
    <scope>NUCLEOTIDE SEQUENCE [LARGE SCALE GENOMIC DNA]</scope>
    <source>
        <strain evidence="6">Ta-2019</strain>
    </source>
</reference>
<dbReference type="InterPro" id="IPR000157">
    <property type="entry name" value="TIR_dom"/>
</dbReference>
<name>A0AA38BYT9_TAXCH</name>
<accession>A0AA38BYT9</accession>
<evidence type="ECO:0000256" key="3">
    <source>
        <dbReference type="ARBA" id="ARBA00022821"/>
    </source>
</evidence>
<keyword evidence="7" id="KW-1185">Reference proteome</keyword>
<dbReference type="PRINTS" id="PR00364">
    <property type="entry name" value="DISEASERSIST"/>
</dbReference>